<dbReference type="InterPro" id="IPR012001">
    <property type="entry name" value="Thiamin_PyroP_enz_TPP-bd_dom"/>
</dbReference>
<sequence>MTTKLPVAPPVGHCLYPPPFGPHCFPGARRSLHPSPSSLAFLYRRSYLLSAHHLKSAKAVKFDGPFLDVREIEEEDCELVVETSITRTLQPAVTLEAGLQSIKEALQELKQNPPHSTGGVLRFQVAVPPSPKALNWFCAIPPSSGVFPRFFLSKEVDEPSCKSLYLNRTRGVLGMGAAVYFTNSTSSASDDQSSIRRYLSSDSVSMTTYGFMDVKFQSSFKLETGSVYFCIPEIELDELVDISILSATLAWNDSSSNLIRQAIQSLELSLLEVSSHFSTATERSEHRSIASALGKSNLVEDKTLRMFSAQVEFLEGNNYQNYPSELRQTPNSRQFCFRLSPSIGISNNMLDLATGTSYQLQHQANINAVWASLIVEECARLGLTFFCIAPGSRSSPLAIAASSHSKTTCIACFDERSLAFHAVGYSKGSQKPAVVITSSGTAVSNLLPAVVEASQDFVPLILLTADRPPELQDTGANQTINQVNHFGSFVRFFFNLPVPSDTIPARMVLTVLDSAVNWATSPPYGPVHINCPFREPLHDSPEKWMLSCLTGLDNWMCKGEPFTRYIKFQHSCSTTNHATLTEVIETIHGAKRGLLLICALDTEDEIWNALLLAKHLNWPVVADILSGLRLRKVLTTCPEIQGNIVFLDHLDHVLLSDYVKRWIQFEVIVQIGTRITSKRISQMLEECYPYSYILVDNHPCRHDPSHLVSHRIQCSVSQFVDALMQVQFPLATPNFCSYLQALNKTVAWDILFQISAEPSLTEPHVAYAISEILGAEFALFVGNSMAIRDSDMYGHNWKDQTHMTADMLSSSGLPCLGIRVSGNRGASGIDGLFSTASGFAAGCNRRVLCVIGDVSFLHDTNGLAMLNRRMFRKPMTVVVINNHGGAIFGLLPIADRTSPEVLSQYFYTSHNISIEKLCLAHSVRHFHVKTKAELRDALFSSQVDELDCVIEVESGIDANTTFHSTLRKSARQAADDALSCLSRLSTHSSDGFLFFKIHKMEYSLYRIELCAPTSASSMNGRNDIHKHGYVLALSLEDGTVGYGEVAPIDIHNESLADAEEQLRFLCHIIVGAKIEYPLPLLKGAFTSWLWNNLGIPDCSIYPSVRCGLEMAILNAMAARTGLSLLDILQPHKATEEMHGMSKHVNLCALIDSNGTPHEVANIAASLVAEGFTVIKLKVARRENPFKDAAVLQEVRKAVGKQIQLRVDANRKWTFEEAILFGSLVKDCDLQYIEEPVQDEGEIIKYCNESGLSVALDETIDNLTGNPLDVLANYAHPKVVAAVIKPSVVGGFEKAALIARWAQQEGKMAIVSAAFESGLALSTYMLFSYYVDRHQADLHRVGPSPSIAHGLGTYRWLKQDITTRRLRMSSDPCTRSMGASTIDAIQHLEQFQLDDSIICRTFNGEQVHRYTLTVKTNELSFSIRMHEVGQAHDGDIVVFLHGFLGTGEDWIPIMKAISGSARCISIDLPGHGETKVQKLGDMEENHDWSLSVERVSELLYKLFQDLTPGKVTLVGYSMGARIALHMALRLGDKINGAVILSGSPGLNDEMARRIRRAKDDSRARNLITYGLQTFLTSWYAGKLWNSLRCHPHFKEVVDSRSLHGDAQSLASALSDLSIGRQEPLWDDLKHCKLPLLFVVGAQDDKFKAIAQQMLEEVEQGQNEGGATGSNTSEILEVQESGHAVHLENPLPLIRALRRFMTRVRNSCG</sequence>
<keyword evidence="1" id="KW-0808">Transferase</keyword>
<dbReference type="Gene3D" id="3.20.20.120">
    <property type="entry name" value="Enolase-like C-terminal domain"/>
    <property type="match status" value="1"/>
</dbReference>
<dbReference type="InterPro" id="IPR032264">
    <property type="entry name" value="MenD_middle"/>
</dbReference>
<evidence type="ECO:0000313" key="9">
    <source>
        <dbReference type="Proteomes" id="UP001497516"/>
    </source>
</evidence>
<dbReference type="SFLD" id="SFLDG00180">
    <property type="entry name" value="muconate_cycloisomerase"/>
    <property type="match status" value="1"/>
</dbReference>
<dbReference type="CDD" id="cd07037">
    <property type="entry name" value="TPP_PYR_MenD"/>
    <property type="match status" value="1"/>
</dbReference>
<dbReference type="InterPro" id="IPR011766">
    <property type="entry name" value="TPP_enzyme_TPP-bd"/>
</dbReference>
<evidence type="ECO:0000256" key="3">
    <source>
        <dbReference type="ARBA" id="ARBA00022842"/>
    </source>
</evidence>
<dbReference type="Pfam" id="PF02776">
    <property type="entry name" value="TPP_enzyme_N"/>
    <property type="match status" value="1"/>
</dbReference>
<protein>
    <recommendedName>
        <fullName evidence="7">Mandelate racemase/muconate lactonizing enzyme C-terminal domain-containing protein</fullName>
    </recommendedName>
</protein>
<dbReference type="InterPro" id="IPR029058">
    <property type="entry name" value="AB_hydrolase_fold"/>
</dbReference>
<dbReference type="SMART" id="SM00922">
    <property type="entry name" value="MR_MLE"/>
    <property type="match status" value="1"/>
</dbReference>
<dbReference type="SUPFAM" id="SSF52518">
    <property type="entry name" value="Thiamin diphosphate-binding fold (THDP-binding)"/>
    <property type="match status" value="2"/>
</dbReference>
<name>A0AAV2E5W7_9ROSI</name>
<dbReference type="HAMAP" id="MF_01659">
    <property type="entry name" value="MenD"/>
    <property type="match status" value="1"/>
</dbReference>
<keyword evidence="4" id="KW-0786">Thiamine pyrophosphate</keyword>
<dbReference type="InterPro" id="IPR029017">
    <property type="entry name" value="Enolase-like_N"/>
</dbReference>
<dbReference type="SFLD" id="SFLDS00001">
    <property type="entry name" value="Enolase"/>
    <property type="match status" value="1"/>
</dbReference>
<evidence type="ECO:0000259" key="7">
    <source>
        <dbReference type="SMART" id="SM00922"/>
    </source>
</evidence>
<gene>
    <name evidence="8" type="ORF">LTRI10_LOCUS22621</name>
</gene>
<dbReference type="PANTHER" id="PTHR42916:SF1">
    <property type="entry name" value="PROTEIN PHYLLO, CHLOROPLASTIC"/>
    <property type="match status" value="1"/>
</dbReference>
<dbReference type="InterPro" id="IPR029061">
    <property type="entry name" value="THDP-binding"/>
</dbReference>
<dbReference type="Gene3D" id="3.30.390.10">
    <property type="entry name" value="Enolase-like, N-terminal domain"/>
    <property type="match status" value="1"/>
</dbReference>
<feature type="domain" description="Mandelate racemase/muconate lactonizing enzyme C-terminal" evidence="7">
    <location>
        <begin position="1156"/>
        <end position="1252"/>
    </location>
</feature>
<dbReference type="SFLD" id="SFLDF00009">
    <property type="entry name" value="o-succinylbenzoate_synthase"/>
    <property type="match status" value="1"/>
</dbReference>
<keyword evidence="5" id="KW-0464">Manganese</keyword>
<dbReference type="SUPFAM" id="SSF53474">
    <property type="entry name" value="alpha/beta-Hydrolases"/>
    <property type="match status" value="1"/>
</dbReference>
<dbReference type="GO" id="GO:0046872">
    <property type="term" value="F:metal ion binding"/>
    <property type="evidence" value="ECO:0007669"/>
    <property type="project" value="UniProtKB-KW"/>
</dbReference>
<dbReference type="EMBL" id="OZ034817">
    <property type="protein sequence ID" value="CAL1381227.1"/>
    <property type="molecule type" value="Genomic_DNA"/>
</dbReference>
<evidence type="ECO:0000256" key="4">
    <source>
        <dbReference type="ARBA" id="ARBA00023052"/>
    </source>
</evidence>
<organism evidence="8 9">
    <name type="scientific">Linum trigynum</name>
    <dbReference type="NCBI Taxonomy" id="586398"/>
    <lineage>
        <taxon>Eukaryota</taxon>
        <taxon>Viridiplantae</taxon>
        <taxon>Streptophyta</taxon>
        <taxon>Embryophyta</taxon>
        <taxon>Tracheophyta</taxon>
        <taxon>Spermatophyta</taxon>
        <taxon>Magnoliopsida</taxon>
        <taxon>eudicotyledons</taxon>
        <taxon>Gunneridae</taxon>
        <taxon>Pentapetalae</taxon>
        <taxon>rosids</taxon>
        <taxon>fabids</taxon>
        <taxon>Malpighiales</taxon>
        <taxon>Linaceae</taxon>
        <taxon>Linum</taxon>
    </lineage>
</organism>
<dbReference type="InterPro" id="IPR004433">
    <property type="entry name" value="MenaQ_synth_MenD"/>
</dbReference>
<dbReference type="GO" id="GO:0070204">
    <property type="term" value="F:2-succinyl-5-enolpyruvyl-6-hydroxy-3-cyclohexene-1-carboxylic-acid synthase activity"/>
    <property type="evidence" value="ECO:0007669"/>
    <property type="project" value="InterPro"/>
</dbReference>
<dbReference type="PANTHER" id="PTHR42916">
    <property type="entry name" value="2-SUCCINYL-5-ENOLPYRUVYL-6-HYDROXY-3-CYCLOHEXENE-1-CARBOXYLATE SYNTHASE"/>
    <property type="match status" value="1"/>
</dbReference>
<dbReference type="Pfam" id="PF02775">
    <property type="entry name" value="TPP_enzyme_C"/>
    <property type="match status" value="1"/>
</dbReference>
<dbReference type="Pfam" id="PF13378">
    <property type="entry name" value="MR_MLE_C"/>
    <property type="match status" value="1"/>
</dbReference>
<dbReference type="InterPro" id="IPR013342">
    <property type="entry name" value="Mandelate_racemase_C"/>
</dbReference>
<dbReference type="InterPro" id="IPR036849">
    <property type="entry name" value="Enolase-like_C_sf"/>
</dbReference>
<dbReference type="PROSITE" id="PS00909">
    <property type="entry name" value="MR_MLE_2"/>
    <property type="match status" value="1"/>
</dbReference>
<keyword evidence="6" id="KW-0456">Lyase</keyword>
<accession>A0AAV2E5W7</accession>
<dbReference type="GO" id="GO:0030976">
    <property type="term" value="F:thiamine pyrophosphate binding"/>
    <property type="evidence" value="ECO:0007669"/>
    <property type="project" value="InterPro"/>
</dbReference>
<evidence type="ECO:0000256" key="1">
    <source>
        <dbReference type="ARBA" id="ARBA00022679"/>
    </source>
</evidence>
<keyword evidence="3" id="KW-0460">Magnesium</keyword>
<dbReference type="Pfam" id="PF16582">
    <property type="entry name" value="TPP_enzyme_M_2"/>
    <property type="match status" value="1"/>
</dbReference>
<dbReference type="GO" id="GO:0009063">
    <property type="term" value="P:amino acid catabolic process"/>
    <property type="evidence" value="ECO:0007669"/>
    <property type="project" value="InterPro"/>
</dbReference>
<evidence type="ECO:0000256" key="2">
    <source>
        <dbReference type="ARBA" id="ARBA00022723"/>
    </source>
</evidence>
<dbReference type="SUPFAM" id="SSF52467">
    <property type="entry name" value="DHS-like NAD/FAD-binding domain"/>
    <property type="match status" value="1"/>
</dbReference>
<dbReference type="Pfam" id="PF00561">
    <property type="entry name" value="Abhydrolase_1"/>
    <property type="match status" value="1"/>
</dbReference>
<dbReference type="SUPFAM" id="SSF54826">
    <property type="entry name" value="Enolase N-terminal domain-like"/>
    <property type="match status" value="1"/>
</dbReference>
<dbReference type="Gene3D" id="3.40.50.1820">
    <property type="entry name" value="alpha/beta hydrolase"/>
    <property type="match status" value="1"/>
</dbReference>
<dbReference type="InterPro" id="IPR000073">
    <property type="entry name" value="AB_hydrolase_1"/>
</dbReference>
<dbReference type="GO" id="GO:0009234">
    <property type="term" value="P:menaquinone biosynthetic process"/>
    <property type="evidence" value="ECO:0007669"/>
    <property type="project" value="InterPro"/>
</dbReference>
<dbReference type="InterPro" id="IPR029035">
    <property type="entry name" value="DHS-like_NAD/FAD-binding_dom"/>
</dbReference>
<dbReference type="Proteomes" id="UP001497516">
    <property type="component" value="Chromosome 4"/>
</dbReference>
<dbReference type="Gene3D" id="3.40.50.970">
    <property type="match status" value="2"/>
</dbReference>
<dbReference type="InterPro" id="IPR029065">
    <property type="entry name" value="Enolase_C-like"/>
</dbReference>
<dbReference type="InterPro" id="IPR018110">
    <property type="entry name" value="Mandel_Rmase/mucon_lact_enz_CS"/>
</dbReference>
<dbReference type="NCBIfam" id="TIGR00173">
    <property type="entry name" value="menD"/>
    <property type="match status" value="1"/>
</dbReference>
<proteinExistence type="inferred from homology"/>
<reference evidence="8 9" key="1">
    <citation type="submission" date="2024-04" db="EMBL/GenBank/DDBJ databases">
        <authorList>
            <person name="Fracassetti M."/>
        </authorList>
    </citation>
    <scope>NUCLEOTIDE SEQUENCE [LARGE SCALE GENOMIC DNA]</scope>
</reference>
<keyword evidence="9" id="KW-1185">Reference proteome</keyword>
<dbReference type="Gene3D" id="3.40.50.1220">
    <property type="entry name" value="TPP-binding domain"/>
    <property type="match status" value="1"/>
</dbReference>
<dbReference type="CDD" id="cd02009">
    <property type="entry name" value="TPP_SHCHC_synthase"/>
    <property type="match status" value="1"/>
</dbReference>
<dbReference type="NCBIfam" id="TIGR01927">
    <property type="entry name" value="menC_gam_Gplu"/>
    <property type="match status" value="1"/>
</dbReference>
<dbReference type="GO" id="GO:0016829">
    <property type="term" value="F:lyase activity"/>
    <property type="evidence" value="ECO:0007669"/>
    <property type="project" value="UniProtKB-KW"/>
</dbReference>
<evidence type="ECO:0000256" key="5">
    <source>
        <dbReference type="ARBA" id="ARBA00023211"/>
    </source>
</evidence>
<evidence type="ECO:0000313" key="8">
    <source>
        <dbReference type="EMBL" id="CAL1381227.1"/>
    </source>
</evidence>
<evidence type="ECO:0000256" key="6">
    <source>
        <dbReference type="ARBA" id="ARBA00023239"/>
    </source>
</evidence>
<dbReference type="SUPFAM" id="SSF51604">
    <property type="entry name" value="Enolase C-terminal domain-like"/>
    <property type="match status" value="1"/>
</dbReference>
<keyword evidence="2" id="KW-0479">Metal-binding</keyword>